<dbReference type="GO" id="GO:0008023">
    <property type="term" value="C:transcription elongation factor complex"/>
    <property type="evidence" value="ECO:0007669"/>
    <property type="project" value="TreeGrafter"/>
</dbReference>
<keyword evidence="11" id="KW-1185">Reference proteome</keyword>
<evidence type="ECO:0000256" key="5">
    <source>
        <dbReference type="ARBA" id="ARBA00020265"/>
    </source>
</evidence>
<sequence>MSFRKRGVVVPQSGSTNSSSPPPGSANKPTQTQAPPGTRPSPLDGRLTTSTGTRSLDSLLAGHSGLALGNSLLIEESGTTDFGGTLLKYYVAEGVVQKHVVHVLGVPEGWGRELPGLGLDDDDGRRKKKAADEDKMKIAWRYERLGEFGAGVGGARDRNVPQVTSATTSAPVFCHDFDLSKRLILPSPSNMHFVTLSVQPNLSFKDPDTSVSPFTKFIQHLAAQLSNTPPTTIHRVAIPSLLSPALYPSYASNPSHILQFLHGLRALLRKYPTQLTTLITIPLSLHPRTTGLTRWIELLSDGVLELAPFPASAVVIKPSGAATEHEEPPQGMLKIHRLPIFHEKGGGGGENSGSGDDMAFNLSRRKGMVIKPYSLPPVEADGEAQQGGLEGDDGKKATKVDLEF</sequence>
<dbReference type="GeneID" id="43603080"/>
<keyword evidence="7" id="KW-0819">tRNA processing</keyword>
<dbReference type="CDD" id="cd19494">
    <property type="entry name" value="Elp4"/>
    <property type="match status" value="1"/>
</dbReference>
<keyword evidence="6" id="KW-0963">Cytoplasm</keyword>
<feature type="region of interest" description="Disordered" evidence="9">
    <location>
        <begin position="1"/>
        <end position="53"/>
    </location>
</feature>
<evidence type="ECO:0000256" key="9">
    <source>
        <dbReference type="SAM" id="MobiDB-lite"/>
    </source>
</evidence>
<reference evidence="10 11" key="1">
    <citation type="journal article" date="2018" name="IMA Fungus">
        <title>IMA Genome-F 9: Draft genome sequence of Annulohypoxylon stygium, Aspergillus mulundensis, Berkeleyomyces basicola (syn. Thielaviopsis basicola), Ceratocystis smalleyi, two Cercospora beticola strains, Coleophoma cylindrospora, Fusarium fracticaudum, Phialophora cf. hyalina, and Morchella septimelata.</title>
        <authorList>
            <person name="Wingfield B.D."/>
            <person name="Bills G.F."/>
            <person name="Dong Y."/>
            <person name="Huang W."/>
            <person name="Nel W.J."/>
            <person name="Swalarsk-Parry B.S."/>
            <person name="Vaghefi N."/>
            <person name="Wilken P.M."/>
            <person name="An Z."/>
            <person name="de Beer Z.W."/>
            <person name="De Vos L."/>
            <person name="Chen L."/>
            <person name="Duong T.A."/>
            <person name="Gao Y."/>
            <person name="Hammerbacher A."/>
            <person name="Kikkert J.R."/>
            <person name="Li Y."/>
            <person name="Li H."/>
            <person name="Li K."/>
            <person name="Li Q."/>
            <person name="Liu X."/>
            <person name="Ma X."/>
            <person name="Naidoo K."/>
            <person name="Pethybridge S.J."/>
            <person name="Sun J."/>
            <person name="Steenkamp E.T."/>
            <person name="van der Nest M.A."/>
            <person name="van Wyk S."/>
            <person name="Wingfield M.J."/>
            <person name="Xiong C."/>
            <person name="Yue Q."/>
            <person name="Zhang X."/>
        </authorList>
    </citation>
    <scope>NUCLEOTIDE SEQUENCE [LARGE SCALE GENOMIC DNA]</scope>
    <source>
        <strain evidence="10 11">BP 5553</strain>
    </source>
</reference>
<evidence type="ECO:0000256" key="1">
    <source>
        <dbReference type="ARBA" id="ARBA00004123"/>
    </source>
</evidence>
<evidence type="ECO:0000256" key="4">
    <source>
        <dbReference type="ARBA" id="ARBA00007573"/>
    </source>
</evidence>
<dbReference type="OrthoDB" id="289162at2759"/>
<dbReference type="RefSeq" id="XP_031864878.1">
    <property type="nucleotide sequence ID" value="XM_032018854.1"/>
</dbReference>
<comment type="similarity">
    <text evidence="4">Belongs to the ELP4 family.</text>
</comment>
<evidence type="ECO:0000256" key="6">
    <source>
        <dbReference type="ARBA" id="ARBA00022490"/>
    </source>
</evidence>
<evidence type="ECO:0000256" key="7">
    <source>
        <dbReference type="ARBA" id="ARBA00022694"/>
    </source>
</evidence>
<dbReference type="UniPathway" id="UPA00988"/>
<dbReference type="EMBL" id="NPIC01000015">
    <property type="protein sequence ID" value="RDL30353.1"/>
    <property type="molecule type" value="Genomic_DNA"/>
</dbReference>
<dbReference type="GO" id="GO:0002098">
    <property type="term" value="P:tRNA wobble uridine modification"/>
    <property type="evidence" value="ECO:0007669"/>
    <property type="project" value="InterPro"/>
</dbReference>
<protein>
    <recommendedName>
        <fullName evidence="5">Elongator complex protein 4</fullName>
    </recommendedName>
</protein>
<dbReference type="GO" id="GO:0005737">
    <property type="term" value="C:cytoplasm"/>
    <property type="evidence" value="ECO:0007669"/>
    <property type="project" value="UniProtKB-SubCell"/>
</dbReference>
<evidence type="ECO:0000256" key="2">
    <source>
        <dbReference type="ARBA" id="ARBA00004496"/>
    </source>
</evidence>
<comment type="pathway">
    <text evidence="3">tRNA modification; 5-methoxycarbonylmethyl-2-thiouridine-tRNA biosynthesis.</text>
</comment>
<evidence type="ECO:0000256" key="3">
    <source>
        <dbReference type="ARBA" id="ARBA00005043"/>
    </source>
</evidence>
<comment type="subcellular location">
    <subcellularLocation>
        <location evidence="2">Cytoplasm</location>
    </subcellularLocation>
    <subcellularLocation>
        <location evidence="1">Nucleus</location>
    </subcellularLocation>
</comment>
<dbReference type="AlphaFoldDB" id="A0A370T9N0"/>
<keyword evidence="8" id="KW-0539">Nucleus</keyword>
<feature type="region of interest" description="Disordered" evidence="9">
    <location>
        <begin position="374"/>
        <end position="404"/>
    </location>
</feature>
<dbReference type="Pfam" id="PF05625">
    <property type="entry name" value="PAXNEB"/>
    <property type="match status" value="1"/>
</dbReference>
<organism evidence="10 11">
    <name type="scientific">Venustampulla echinocandica</name>
    <dbReference type="NCBI Taxonomy" id="2656787"/>
    <lineage>
        <taxon>Eukaryota</taxon>
        <taxon>Fungi</taxon>
        <taxon>Dikarya</taxon>
        <taxon>Ascomycota</taxon>
        <taxon>Pezizomycotina</taxon>
        <taxon>Leotiomycetes</taxon>
        <taxon>Helotiales</taxon>
        <taxon>Pleuroascaceae</taxon>
        <taxon>Venustampulla</taxon>
    </lineage>
</organism>
<dbReference type="PANTHER" id="PTHR12896">
    <property type="entry name" value="PAX6 NEIGHBOR PROTEIN PAXNEB"/>
    <property type="match status" value="1"/>
</dbReference>
<dbReference type="Gene3D" id="3.40.50.300">
    <property type="entry name" value="P-loop containing nucleotide triphosphate hydrolases"/>
    <property type="match status" value="1"/>
</dbReference>
<dbReference type="InterPro" id="IPR008728">
    <property type="entry name" value="Elongator_complex_protein_4"/>
</dbReference>
<gene>
    <name evidence="10" type="ORF">BP5553_10231</name>
</gene>
<proteinExistence type="inferred from homology"/>
<evidence type="ECO:0000313" key="11">
    <source>
        <dbReference type="Proteomes" id="UP000254866"/>
    </source>
</evidence>
<feature type="compositionally biased region" description="Basic and acidic residues" evidence="9">
    <location>
        <begin position="392"/>
        <end position="404"/>
    </location>
</feature>
<dbReference type="Proteomes" id="UP000254866">
    <property type="component" value="Unassembled WGS sequence"/>
</dbReference>
<dbReference type="PANTHER" id="PTHR12896:SF1">
    <property type="entry name" value="ELONGATOR COMPLEX PROTEIN 4"/>
    <property type="match status" value="1"/>
</dbReference>
<accession>A0A370T9N0</accession>
<dbReference type="STRING" id="2656787.A0A370T9N0"/>
<comment type="caution">
    <text evidence="10">The sequence shown here is derived from an EMBL/GenBank/DDBJ whole genome shotgun (WGS) entry which is preliminary data.</text>
</comment>
<name>A0A370T9N0_9HELO</name>
<dbReference type="InterPro" id="IPR027417">
    <property type="entry name" value="P-loop_NTPase"/>
</dbReference>
<evidence type="ECO:0000256" key="8">
    <source>
        <dbReference type="ARBA" id="ARBA00023242"/>
    </source>
</evidence>
<evidence type="ECO:0000313" key="10">
    <source>
        <dbReference type="EMBL" id="RDL30353.1"/>
    </source>
</evidence>
<dbReference type="GO" id="GO:0033588">
    <property type="term" value="C:elongator holoenzyme complex"/>
    <property type="evidence" value="ECO:0007669"/>
    <property type="project" value="InterPro"/>
</dbReference>